<organism evidence="2">
    <name type="scientific">Graphocephala atropunctata</name>
    <dbReference type="NCBI Taxonomy" id="36148"/>
    <lineage>
        <taxon>Eukaryota</taxon>
        <taxon>Metazoa</taxon>
        <taxon>Ecdysozoa</taxon>
        <taxon>Arthropoda</taxon>
        <taxon>Hexapoda</taxon>
        <taxon>Insecta</taxon>
        <taxon>Pterygota</taxon>
        <taxon>Neoptera</taxon>
        <taxon>Paraneoptera</taxon>
        <taxon>Hemiptera</taxon>
        <taxon>Auchenorrhyncha</taxon>
        <taxon>Membracoidea</taxon>
        <taxon>Cicadellidae</taxon>
        <taxon>Cicadellinae</taxon>
        <taxon>Cicadellini</taxon>
        <taxon>Graphocephala</taxon>
    </lineage>
</organism>
<reference evidence="2" key="1">
    <citation type="submission" date="2015-11" db="EMBL/GenBank/DDBJ databases">
        <title>De novo transcriptome assembly of four potential Pierce s Disease insect vectors from Arizona vineyards.</title>
        <authorList>
            <person name="Tassone E.E."/>
        </authorList>
    </citation>
    <scope>NUCLEOTIDE SEQUENCE</scope>
</reference>
<accession>A0A1B6KKT0</accession>
<feature type="non-terminal residue" evidence="2">
    <location>
        <position position="1"/>
    </location>
</feature>
<gene>
    <name evidence="2" type="ORF">g.1764</name>
</gene>
<feature type="compositionally biased region" description="Polar residues" evidence="1">
    <location>
        <begin position="43"/>
        <end position="52"/>
    </location>
</feature>
<proteinExistence type="predicted"/>
<protein>
    <submittedName>
        <fullName evidence="2">Uncharacterized protein</fullName>
    </submittedName>
</protein>
<sequence length="248" mass="28335">YKYGTDNETMARTTPKGSVLTEQYIGTTLKIAGDKEIKDSDPRQMSTSNQFNSDKDRKDQTGLFETTTMRYKTGINTKQNDSELLSEDTKNHIVVDKNPQRGDIEVYDTEDTMQEPTDLSKTMKDNQTAISINASKEYYTVTEETLSFDTLQSIQTEHLKRTTTERSKPKIPISKQDLSIKVVQKVPSPTNSIRKQFNFEITTNKGSSQKNNTFKYIVNNDSSTVSSLIDMLVRYLVHKENKKLDNDE</sequence>
<feature type="region of interest" description="Disordered" evidence="1">
    <location>
        <begin position="33"/>
        <end position="66"/>
    </location>
</feature>
<dbReference type="AlphaFoldDB" id="A0A1B6KKT0"/>
<name>A0A1B6KKT0_9HEMI</name>
<dbReference type="EMBL" id="GEBQ01028203">
    <property type="protein sequence ID" value="JAT11774.1"/>
    <property type="molecule type" value="Transcribed_RNA"/>
</dbReference>
<feature type="compositionally biased region" description="Basic and acidic residues" evidence="1">
    <location>
        <begin position="33"/>
        <end position="42"/>
    </location>
</feature>
<evidence type="ECO:0000256" key="1">
    <source>
        <dbReference type="SAM" id="MobiDB-lite"/>
    </source>
</evidence>
<evidence type="ECO:0000313" key="2">
    <source>
        <dbReference type="EMBL" id="JAT11774.1"/>
    </source>
</evidence>